<sequence length="291" mass="33324">MKKLSLLLVLLAFQVAAFAQQGTVVESLSMKSDLLNRDVKYSIYLPPGYDDSQRDYPVLYLLHGYSDDDTGWIQFGEVNRIADEAIDSGACSPMIIVMPDAKVTWYCNDYQGKDPYEDMFIKEFIPFIESQYRIRSKKEFRAVAGLSMGGYGALMYAMKYNDLFSSCVAFSSGTFTDKEIVNMPDKNYTMFFGDIFGKNLEGQARISKNWIAHSPLHLAKDIPAEKLRSVRYYIDCGDDDFLYKGNSALHVLLRDLKIPHEYRVRDGSHSWTYWRTGLPAGLKFISESFHR</sequence>
<keyword evidence="1" id="KW-0732">Signal</keyword>
<feature type="chain" id="PRO_5024425729" evidence="1">
    <location>
        <begin position="20"/>
        <end position="291"/>
    </location>
</feature>
<dbReference type="OrthoDB" id="9803578at2"/>
<dbReference type="InterPro" id="IPR050583">
    <property type="entry name" value="Mycobacterial_A85_antigen"/>
</dbReference>
<dbReference type="GO" id="GO:0016747">
    <property type="term" value="F:acyltransferase activity, transferring groups other than amino-acyl groups"/>
    <property type="evidence" value="ECO:0007669"/>
    <property type="project" value="TreeGrafter"/>
</dbReference>
<gene>
    <name evidence="2" type="ORF">PbJCM13498_39940</name>
</gene>
<feature type="signal peptide" evidence="1">
    <location>
        <begin position="1"/>
        <end position="19"/>
    </location>
</feature>
<comment type="caution">
    <text evidence="2">The sequence shown here is derived from an EMBL/GenBank/DDBJ whole genome shotgun (WGS) entry which is preliminary data.</text>
</comment>
<organism evidence="2 3">
    <name type="scientific">Prolixibacter bellariivorans</name>
    <dbReference type="NCBI Taxonomy" id="314319"/>
    <lineage>
        <taxon>Bacteria</taxon>
        <taxon>Pseudomonadati</taxon>
        <taxon>Bacteroidota</taxon>
        <taxon>Bacteroidia</taxon>
        <taxon>Marinilabiliales</taxon>
        <taxon>Prolixibacteraceae</taxon>
        <taxon>Prolixibacter</taxon>
    </lineage>
</organism>
<keyword evidence="2" id="KW-0624">Polysaccharide degradation</keyword>
<keyword evidence="3" id="KW-1185">Reference proteome</keyword>
<evidence type="ECO:0000313" key="3">
    <source>
        <dbReference type="Proteomes" id="UP000391834"/>
    </source>
</evidence>
<dbReference type="Pfam" id="PF00756">
    <property type="entry name" value="Esterase"/>
    <property type="match status" value="1"/>
</dbReference>
<dbReference type="RefSeq" id="WP_027586027.1">
    <property type="nucleotide sequence ID" value="NZ_BLAX01000001.1"/>
</dbReference>
<dbReference type="EMBL" id="BLAX01000001">
    <property type="protein sequence ID" value="GET35131.1"/>
    <property type="molecule type" value="Genomic_DNA"/>
</dbReference>
<dbReference type="GO" id="GO:0016798">
    <property type="term" value="F:hydrolase activity, acting on glycosyl bonds"/>
    <property type="evidence" value="ECO:0007669"/>
    <property type="project" value="UniProtKB-KW"/>
</dbReference>
<name>A0A5M4B5F4_9BACT</name>
<evidence type="ECO:0000313" key="2">
    <source>
        <dbReference type="EMBL" id="GET35131.1"/>
    </source>
</evidence>
<dbReference type="InterPro" id="IPR000801">
    <property type="entry name" value="Esterase-like"/>
</dbReference>
<dbReference type="Gene3D" id="3.40.50.1820">
    <property type="entry name" value="alpha/beta hydrolase"/>
    <property type="match status" value="1"/>
</dbReference>
<dbReference type="SUPFAM" id="SSF53474">
    <property type="entry name" value="alpha/beta-Hydrolases"/>
    <property type="match status" value="1"/>
</dbReference>
<evidence type="ECO:0000256" key="1">
    <source>
        <dbReference type="SAM" id="SignalP"/>
    </source>
</evidence>
<dbReference type="AlphaFoldDB" id="A0A5M4B5F4"/>
<dbReference type="PANTHER" id="PTHR48098:SF1">
    <property type="entry name" value="DIACYLGLYCEROL ACYLTRANSFERASE_MYCOLYLTRANSFERASE AG85A"/>
    <property type="match status" value="1"/>
</dbReference>
<dbReference type="InterPro" id="IPR029058">
    <property type="entry name" value="AB_hydrolase_fold"/>
</dbReference>
<keyword evidence="2" id="KW-0858">Xylan degradation</keyword>
<dbReference type="PANTHER" id="PTHR48098">
    <property type="entry name" value="ENTEROCHELIN ESTERASE-RELATED"/>
    <property type="match status" value="1"/>
</dbReference>
<keyword evidence="2" id="KW-0326">Glycosidase</keyword>
<accession>A0A5M4B5F4</accession>
<keyword evidence="2" id="KW-0378">Hydrolase</keyword>
<protein>
    <submittedName>
        <fullName evidence="2">Endo-1,4-beta-xylanase</fullName>
    </submittedName>
</protein>
<keyword evidence="2" id="KW-0119">Carbohydrate metabolism</keyword>
<reference evidence="2 3" key="1">
    <citation type="submission" date="2019-10" db="EMBL/GenBank/DDBJ databases">
        <title>Prolixibacter strains distinguished by the presence of nitrate reductase genes were adept at nitrate-dependent anaerobic corrosion of metallic iron and carbon steel.</title>
        <authorList>
            <person name="Iino T."/>
            <person name="Shono N."/>
            <person name="Ito K."/>
            <person name="Nakamura R."/>
            <person name="Sueoka K."/>
            <person name="Harayama S."/>
            <person name="Ohkuma M."/>
        </authorList>
    </citation>
    <scope>NUCLEOTIDE SEQUENCE [LARGE SCALE GENOMIC DNA]</scope>
    <source>
        <strain evidence="2 3">JCM 13498</strain>
    </source>
</reference>
<dbReference type="Proteomes" id="UP000391834">
    <property type="component" value="Unassembled WGS sequence"/>
</dbReference>
<proteinExistence type="predicted"/>
<dbReference type="GO" id="GO:0045493">
    <property type="term" value="P:xylan catabolic process"/>
    <property type="evidence" value="ECO:0007669"/>
    <property type="project" value="UniProtKB-KW"/>
</dbReference>